<evidence type="ECO:0000256" key="1">
    <source>
        <dbReference type="ARBA" id="ARBA00004651"/>
    </source>
</evidence>
<evidence type="ECO:0000256" key="4">
    <source>
        <dbReference type="ARBA" id="ARBA00022692"/>
    </source>
</evidence>
<keyword evidence="5 7" id="KW-1133">Transmembrane helix</keyword>
<protein>
    <submittedName>
        <fullName evidence="8">Oligosaccharide flippase family protein</fullName>
    </submittedName>
</protein>
<dbReference type="Pfam" id="PF13440">
    <property type="entry name" value="Polysacc_synt_3"/>
    <property type="match status" value="1"/>
</dbReference>
<evidence type="ECO:0000313" key="8">
    <source>
        <dbReference type="EMBL" id="MDT0353504.1"/>
    </source>
</evidence>
<feature type="transmembrane region" description="Helical" evidence="7">
    <location>
        <begin position="342"/>
        <end position="362"/>
    </location>
</feature>
<evidence type="ECO:0000256" key="3">
    <source>
        <dbReference type="ARBA" id="ARBA00022475"/>
    </source>
</evidence>
<feature type="transmembrane region" description="Helical" evidence="7">
    <location>
        <begin position="31"/>
        <end position="55"/>
    </location>
</feature>
<gene>
    <name evidence="8" type="ORF">RM445_28820</name>
</gene>
<keyword evidence="6 7" id="KW-0472">Membrane</keyword>
<feature type="transmembrane region" description="Helical" evidence="7">
    <location>
        <begin position="400"/>
        <end position="420"/>
    </location>
</feature>
<feature type="transmembrane region" description="Helical" evidence="7">
    <location>
        <begin position="61"/>
        <end position="78"/>
    </location>
</feature>
<organism evidence="8 9">
    <name type="scientific">Pseudonocardia charpentierae</name>
    <dbReference type="NCBI Taxonomy" id="3075545"/>
    <lineage>
        <taxon>Bacteria</taxon>
        <taxon>Bacillati</taxon>
        <taxon>Actinomycetota</taxon>
        <taxon>Actinomycetes</taxon>
        <taxon>Pseudonocardiales</taxon>
        <taxon>Pseudonocardiaceae</taxon>
        <taxon>Pseudonocardia</taxon>
    </lineage>
</organism>
<feature type="transmembrane region" description="Helical" evidence="7">
    <location>
        <begin position="231"/>
        <end position="253"/>
    </location>
</feature>
<accession>A0ABU2NJW4</accession>
<name>A0ABU2NJW4_9PSEU</name>
<evidence type="ECO:0000256" key="7">
    <source>
        <dbReference type="SAM" id="Phobius"/>
    </source>
</evidence>
<keyword evidence="9" id="KW-1185">Reference proteome</keyword>
<dbReference type="PANTHER" id="PTHR30250">
    <property type="entry name" value="PST FAMILY PREDICTED COLANIC ACID TRANSPORTER"/>
    <property type="match status" value="1"/>
</dbReference>
<keyword evidence="4 7" id="KW-0812">Transmembrane</keyword>
<dbReference type="EMBL" id="JAVREJ010000034">
    <property type="protein sequence ID" value="MDT0353504.1"/>
    <property type="molecule type" value="Genomic_DNA"/>
</dbReference>
<evidence type="ECO:0000256" key="2">
    <source>
        <dbReference type="ARBA" id="ARBA00007430"/>
    </source>
</evidence>
<feature type="transmembrane region" description="Helical" evidence="7">
    <location>
        <begin position="374"/>
        <end position="394"/>
    </location>
</feature>
<comment type="caution">
    <text evidence="8">The sequence shown here is derived from an EMBL/GenBank/DDBJ whole genome shotgun (WGS) entry which is preliminary data.</text>
</comment>
<comment type="similarity">
    <text evidence="2">Belongs to the polysaccharide synthase family.</text>
</comment>
<evidence type="ECO:0000256" key="6">
    <source>
        <dbReference type="ARBA" id="ARBA00023136"/>
    </source>
</evidence>
<dbReference type="PANTHER" id="PTHR30250:SF10">
    <property type="entry name" value="LIPOPOLYSACCHARIDE BIOSYNTHESIS PROTEIN WZXC"/>
    <property type="match status" value="1"/>
</dbReference>
<evidence type="ECO:0000256" key="5">
    <source>
        <dbReference type="ARBA" id="ARBA00022989"/>
    </source>
</evidence>
<feature type="transmembrane region" description="Helical" evidence="7">
    <location>
        <begin position="99"/>
        <end position="118"/>
    </location>
</feature>
<dbReference type="InterPro" id="IPR050833">
    <property type="entry name" value="Poly_Biosynth_Transport"/>
</dbReference>
<comment type="subcellular location">
    <subcellularLocation>
        <location evidence="1">Cell membrane</location>
        <topology evidence="1">Multi-pass membrane protein</topology>
    </subcellularLocation>
</comment>
<proteinExistence type="inferred from homology"/>
<evidence type="ECO:0000313" key="9">
    <source>
        <dbReference type="Proteomes" id="UP001183202"/>
    </source>
</evidence>
<feature type="transmembrane region" description="Helical" evidence="7">
    <location>
        <begin position="190"/>
        <end position="211"/>
    </location>
</feature>
<feature type="transmembrane region" description="Helical" evidence="7">
    <location>
        <begin position="311"/>
        <end position="336"/>
    </location>
</feature>
<dbReference type="Proteomes" id="UP001183202">
    <property type="component" value="Unassembled WGS sequence"/>
</dbReference>
<keyword evidence="3" id="KW-1003">Cell membrane</keyword>
<feature type="transmembrane region" description="Helical" evidence="7">
    <location>
        <begin position="273"/>
        <end position="291"/>
    </location>
</feature>
<dbReference type="RefSeq" id="WP_311560017.1">
    <property type="nucleotide sequence ID" value="NZ_JAVREJ010000034.1"/>
</dbReference>
<feature type="transmembrane region" description="Helical" evidence="7">
    <location>
        <begin position="464"/>
        <end position="485"/>
    </location>
</feature>
<reference evidence="9" key="1">
    <citation type="submission" date="2023-07" db="EMBL/GenBank/DDBJ databases">
        <title>30 novel species of actinomycetes from the DSMZ collection.</title>
        <authorList>
            <person name="Nouioui I."/>
        </authorList>
    </citation>
    <scope>NUCLEOTIDE SEQUENCE [LARGE SCALE GENOMIC DNA]</scope>
    <source>
        <strain evidence="9">DSM 45834</strain>
    </source>
</reference>
<sequence length="515" mass="54466">MSRDAGDEGTGPEAVRRPAVAPLRQTLQRGALISAGTMVVVQSMSLLTTLVLARLLTPTEVGVYAAATTLMMFLLSFSEGGMRIALVQRATDVEDAAETVFRVTVVSGTLLSFGALVTAPLAGYVFRSDLVAEVAAVSSGMLLVHSLTNVPDGLMQRNFNFKRRLIIDPLRAVVFAAASISFAAHHFGVWALVIGNYLALLAWLVGSWTLAGWRPGRGRASMRLWREMARFALPLLLQGVVSYAREFIQSTLIGRRLNADGLGQYRYGSRLGQLPGMAVVEIGSYVLLPAFSKMLGDTERLSYAFLRALRIVMVATMPLAGLVLATGESVVVVLLGQQWRPAGGFFVAMAGYGVGVALQAVASEVIKGSGRSAILNRTSALHLVVGVGSVFAMLPYGLSGVGIAISATEVLVGLVVLHLARRVVVFTVAQAVGAVLRPAAAAAVALVVVHPVDAFLARPDHHFFLAAVGLLAVEALLFAVTYVAALRVFDAESCRFLIGALGKLGGTARSSLRVR</sequence>
<feature type="transmembrane region" description="Helical" evidence="7">
    <location>
        <begin position="432"/>
        <end position="452"/>
    </location>
</feature>